<dbReference type="InterPro" id="IPR052618">
    <property type="entry name" value="ComplexI_NDUFA12"/>
</dbReference>
<proteinExistence type="inferred from homology"/>
<gene>
    <name evidence="3" type="ORF">DDE83_000021</name>
</gene>
<sequence>MPAHGLTHQPFASTSLVCASKSPSPDQTYIATTTRDASMAGTPGPIKRAWYQWKMQRFPWRKKWLVGFDLHGNTFWEFKDALHALRNRRIAKYSRSTHYGDVQISPSWMQWLRHTRFEPPTVAEQHQDLMRQERMKMLAAQADARWAEKPSALDAPDKQQPVQPLQSKDAESGVAQMRVDEGIRDRAEPPRQLGREPTDPATDPATDPTNPAVKDDAPASKAKKRMRKEPKDSPWKHAAQGQEWQPQGWSPAPAKRRS</sequence>
<evidence type="ECO:0000256" key="1">
    <source>
        <dbReference type="ARBA" id="ARBA00007355"/>
    </source>
</evidence>
<dbReference type="STRING" id="183478.A0A364NGT0"/>
<keyword evidence="3" id="KW-0560">Oxidoreductase</keyword>
<comment type="caution">
    <text evidence="3">The sequence shown here is derived from an EMBL/GenBank/DDBJ whole genome shotgun (WGS) entry which is preliminary data.</text>
</comment>
<evidence type="ECO:0000313" key="4">
    <source>
        <dbReference type="Proteomes" id="UP000249619"/>
    </source>
</evidence>
<dbReference type="Proteomes" id="UP000249619">
    <property type="component" value="Unassembled WGS sequence"/>
</dbReference>
<evidence type="ECO:0000313" key="3">
    <source>
        <dbReference type="EMBL" id="RAR16456.1"/>
    </source>
</evidence>
<dbReference type="Pfam" id="PF05071">
    <property type="entry name" value="NDUFA12"/>
    <property type="match status" value="1"/>
</dbReference>
<dbReference type="AlphaFoldDB" id="A0A364NGT0"/>
<dbReference type="EC" id="1.6.5.11" evidence="3"/>
<organism evidence="3 4">
    <name type="scientific">Stemphylium lycopersici</name>
    <name type="common">Tomato gray leaf spot disease fungus</name>
    <name type="synonym">Thyrospora lycopersici</name>
    <dbReference type="NCBI Taxonomy" id="183478"/>
    <lineage>
        <taxon>Eukaryota</taxon>
        <taxon>Fungi</taxon>
        <taxon>Dikarya</taxon>
        <taxon>Ascomycota</taxon>
        <taxon>Pezizomycotina</taxon>
        <taxon>Dothideomycetes</taxon>
        <taxon>Pleosporomycetidae</taxon>
        <taxon>Pleosporales</taxon>
        <taxon>Pleosporineae</taxon>
        <taxon>Pleosporaceae</taxon>
        <taxon>Stemphylium</taxon>
    </lineage>
</organism>
<feature type="compositionally biased region" description="Low complexity" evidence="2">
    <location>
        <begin position="199"/>
        <end position="212"/>
    </location>
</feature>
<accession>A0A364NGT0</accession>
<dbReference type="GO" id="GO:0005739">
    <property type="term" value="C:mitochondrion"/>
    <property type="evidence" value="ECO:0007669"/>
    <property type="project" value="TreeGrafter"/>
</dbReference>
<dbReference type="GO" id="GO:0045271">
    <property type="term" value="C:respiratory chain complex I"/>
    <property type="evidence" value="ECO:0007669"/>
    <property type="project" value="InterPro"/>
</dbReference>
<dbReference type="EC" id="1.6.5.3" evidence="3"/>
<feature type="region of interest" description="Disordered" evidence="2">
    <location>
        <begin position="140"/>
        <end position="258"/>
    </location>
</feature>
<dbReference type="GO" id="GO:0032981">
    <property type="term" value="P:mitochondrial respiratory chain complex I assembly"/>
    <property type="evidence" value="ECO:0007669"/>
    <property type="project" value="TreeGrafter"/>
</dbReference>
<comment type="similarity">
    <text evidence="1">Belongs to the complex I NDUFA12 subunit family.</text>
</comment>
<keyword evidence="4" id="KW-1185">Reference proteome</keyword>
<dbReference type="EC" id="1.6.99.3" evidence="3"/>
<dbReference type="GO" id="GO:0016491">
    <property type="term" value="F:oxidoreductase activity"/>
    <property type="evidence" value="ECO:0007669"/>
    <property type="project" value="UniProtKB-KW"/>
</dbReference>
<dbReference type="InterPro" id="IPR007763">
    <property type="entry name" value="NDUFA12"/>
</dbReference>
<evidence type="ECO:0000256" key="2">
    <source>
        <dbReference type="SAM" id="MobiDB-lite"/>
    </source>
</evidence>
<dbReference type="EMBL" id="QGDH01000002">
    <property type="protein sequence ID" value="RAR16456.1"/>
    <property type="molecule type" value="Genomic_DNA"/>
</dbReference>
<reference evidence="4" key="1">
    <citation type="submission" date="2018-05" db="EMBL/GenBank/DDBJ databases">
        <title>Draft genome sequence of Stemphylium lycopersici strain CIDEFI 213.</title>
        <authorList>
            <person name="Medina R."/>
            <person name="Franco M.E.E."/>
            <person name="Lucentini C.G."/>
            <person name="Saparrat M.C.N."/>
            <person name="Balatti P.A."/>
        </authorList>
    </citation>
    <scope>NUCLEOTIDE SEQUENCE [LARGE SCALE GENOMIC DNA]</scope>
    <source>
        <strain evidence="4">CIDEFI 213</strain>
    </source>
</reference>
<feature type="compositionally biased region" description="Basic and acidic residues" evidence="2">
    <location>
        <begin position="178"/>
        <end position="198"/>
    </location>
</feature>
<protein>
    <submittedName>
        <fullName evidence="3">Electron carrier</fullName>
        <ecNumber evidence="3">1.6.5.11</ecNumber>
        <ecNumber evidence="3">1.6.5.3</ecNumber>
        <ecNumber evidence="3">1.6.99.3</ecNumber>
    </submittedName>
</protein>
<dbReference type="PANTHER" id="PTHR32470">
    <property type="entry name" value="ADH DEHYDROGENASE [UBIQUINONE] 1 ALPHA SUBCOMPLEX ASSEMBLY FACTOR 2"/>
    <property type="match status" value="1"/>
</dbReference>
<name>A0A364NGT0_STELY</name>
<dbReference type="PANTHER" id="PTHR32470:SF2">
    <property type="entry name" value="NADH DEHYDROGENASE [UBIQUINONE] 1 ALPHA SUBCOMPLEX ASSEMBLY FACTOR 2"/>
    <property type="match status" value="1"/>
</dbReference>